<keyword evidence="4 5" id="KW-0472">Membrane</keyword>
<evidence type="ECO:0000256" key="4">
    <source>
        <dbReference type="ARBA" id="ARBA00023136"/>
    </source>
</evidence>
<evidence type="ECO:0000256" key="1">
    <source>
        <dbReference type="ARBA" id="ARBA00004141"/>
    </source>
</evidence>
<evidence type="ECO:0000256" key="5">
    <source>
        <dbReference type="SAM" id="Phobius"/>
    </source>
</evidence>
<evidence type="ECO:0000259" key="6">
    <source>
        <dbReference type="Pfam" id="PF07291"/>
    </source>
</evidence>
<feature type="transmembrane region" description="Helical" evidence="5">
    <location>
        <begin position="121"/>
        <end position="141"/>
    </location>
</feature>
<dbReference type="InterPro" id="IPR009908">
    <property type="entry name" value="Methylamine_util_MauE"/>
</dbReference>
<proteinExistence type="predicted"/>
<keyword evidence="8" id="KW-1185">Reference proteome</keyword>
<evidence type="ECO:0000313" key="8">
    <source>
        <dbReference type="Proteomes" id="UP001225356"/>
    </source>
</evidence>
<name>A0ABT9QBB2_9ACTN</name>
<accession>A0ABT9QBB2</accession>
<feature type="transmembrane region" description="Helical" evidence="5">
    <location>
        <begin position="147"/>
        <end position="164"/>
    </location>
</feature>
<dbReference type="Pfam" id="PF07291">
    <property type="entry name" value="MauE"/>
    <property type="match status" value="1"/>
</dbReference>
<feature type="transmembrane region" description="Helical" evidence="5">
    <location>
        <begin position="6"/>
        <end position="24"/>
    </location>
</feature>
<comment type="caution">
    <text evidence="7">The sequence shown here is derived from an EMBL/GenBank/DDBJ whole genome shotgun (WGS) entry which is preliminary data.</text>
</comment>
<keyword evidence="3 5" id="KW-1133">Transmembrane helix</keyword>
<comment type="subcellular location">
    <subcellularLocation>
        <location evidence="1">Membrane</location>
        <topology evidence="1">Multi-pass membrane protein</topology>
    </subcellularLocation>
</comment>
<dbReference type="EMBL" id="JAUSQU010000001">
    <property type="protein sequence ID" value="MDP9844058.1"/>
    <property type="molecule type" value="Genomic_DNA"/>
</dbReference>
<feature type="transmembrane region" description="Helical" evidence="5">
    <location>
        <begin position="45"/>
        <end position="68"/>
    </location>
</feature>
<dbReference type="Proteomes" id="UP001225356">
    <property type="component" value="Unassembled WGS sequence"/>
</dbReference>
<evidence type="ECO:0000313" key="7">
    <source>
        <dbReference type="EMBL" id="MDP9844058.1"/>
    </source>
</evidence>
<dbReference type="RefSeq" id="WP_307558630.1">
    <property type="nucleotide sequence ID" value="NZ_JAUSQU010000001.1"/>
</dbReference>
<reference evidence="7 8" key="1">
    <citation type="submission" date="2023-07" db="EMBL/GenBank/DDBJ databases">
        <title>Sequencing the genomes of 1000 actinobacteria strains.</title>
        <authorList>
            <person name="Klenk H.-P."/>
        </authorList>
    </citation>
    <scope>NUCLEOTIDE SEQUENCE [LARGE SCALE GENOMIC DNA]</scope>
    <source>
        <strain evidence="7 8">DSM 46740</strain>
    </source>
</reference>
<protein>
    <recommendedName>
        <fullName evidence="6">Methylamine utilisation protein MauE domain-containing protein</fullName>
    </recommendedName>
</protein>
<organism evidence="7 8">
    <name type="scientific">Streptosporangium lutulentum</name>
    <dbReference type="NCBI Taxonomy" id="1461250"/>
    <lineage>
        <taxon>Bacteria</taxon>
        <taxon>Bacillati</taxon>
        <taxon>Actinomycetota</taxon>
        <taxon>Actinomycetes</taxon>
        <taxon>Streptosporangiales</taxon>
        <taxon>Streptosporangiaceae</taxon>
        <taxon>Streptosporangium</taxon>
    </lineage>
</organism>
<sequence length="190" mass="19072">MLYLIITCRMLLIGVFVIALAGKVRGRAAFDGFVASIVSLRVLPGAWSAVAAHVLVGAEAAVVVLLALPSTVPLGFVTATGMLVVMTAGILIALRRGQRTPCRCFGASAKPLGRVHVVRNIALAVAGGAGFTAGGVVGGAGSSPHPAGIALALVTAAVGILFVTRLDDLMELFAAPLSPRRPAGSAGPKS</sequence>
<feature type="domain" description="Methylamine utilisation protein MauE" evidence="6">
    <location>
        <begin position="2"/>
        <end position="131"/>
    </location>
</feature>
<evidence type="ECO:0000256" key="3">
    <source>
        <dbReference type="ARBA" id="ARBA00022989"/>
    </source>
</evidence>
<keyword evidence="2 5" id="KW-0812">Transmembrane</keyword>
<gene>
    <name evidence="7" type="ORF">J2853_003269</name>
</gene>
<evidence type="ECO:0000256" key="2">
    <source>
        <dbReference type="ARBA" id="ARBA00022692"/>
    </source>
</evidence>
<feature type="transmembrane region" description="Helical" evidence="5">
    <location>
        <begin position="74"/>
        <end position="94"/>
    </location>
</feature>